<dbReference type="Proteomes" id="UP000476030">
    <property type="component" value="Unassembled WGS sequence"/>
</dbReference>
<keyword evidence="4" id="KW-1185">Reference proteome</keyword>
<organism evidence="3 4">
    <name type="scientific">Sneathiella litorea</name>
    <dbReference type="NCBI Taxonomy" id="2606216"/>
    <lineage>
        <taxon>Bacteria</taxon>
        <taxon>Pseudomonadati</taxon>
        <taxon>Pseudomonadota</taxon>
        <taxon>Alphaproteobacteria</taxon>
        <taxon>Sneathiellales</taxon>
        <taxon>Sneathiellaceae</taxon>
        <taxon>Sneathiella</taxon>
    </lineage>
</organism>
<dbReference type="PRINTS" id="PR00081">
    <property type="entry name" value="GDHRDH"/>
</dbReference>
<dbReference type="GO" id="GO:0048038">
    <property type="term" value="F:quinone binding"/>
    <property type="evidence" value="ECO:0007669"/>
    <property type="project" value="TreeGrafter"/>
</dbReference>
<proteinExistence type="inferred from homology"/>
<comment type="caution">
    <text evidence="3">The sequence shown here is derived from an EMBL/GenBank/DDBJ whole genome shotgun (WGS) entry which is preliminary data.</text>
</comment>
<accession>A0A6L8WA22</accession>
<dbReference type="AlphaFoldDB" id="A0A6L8WA22"/>
<dbReference type="PRINTS" id="PR00080">
    <property type="entry name" value="SDRFAMILY"/>
</dbReference>
<evidence type="ECO:0000256" key="1">
    <source>
        <dbReference type="ARBA" id="ARBA00006484"/>
    </source>
</evidence>
<sequence>MLNEKVILITDALHFLGKTGSRVMIAEGATVYAHDNAFTDATAREKFAAEIPGVKPLAAQDPTAIVDQVIAAEGRIDVMINNDAFPALKAAIDEVDLGDLRNTLEALVVRGFHFAKEVAKHMKKAGQGKILFISSAAPKNGIPNYSMYVAARGGANALAQTLAKELGRYNIQVNALAPNFIESPDYFPKELLENEAAFKKITSQIPLGRLGTQEEAGDYLLFLVSDKSNYITGQVLYFAGGWAV</sequence>
<dbReference type="GO" id="GO:0006633">
    <property type="term" value="P:fatty acid biosynthetic process"/>
    <property type="evidence" value="ECO:0007669"/>
    <property type="project" value="TreeGrafter"/>
</dbReference>
<dbReference type="PANTHER" id="PTHR42760">
    <property type="entry name" value="SHORT-CHAIN DEHYDROGENASES/REDUCTASES FAMILY MEMBER"/>
    <property type="match status" value="1"/>
</dbReference>
<evidence type="ECO:0000313" key="3">
    <source>
        <dbReference type="EMBL" id="MZR31986.1"/>
    </source>
</evidence>
<evidence type="ECO:0000313" key="4">
    <source>
        <dbReference type="Proteomes" id="UP000476030"/>
    </source>
</evidence>
<dbReference type="InterPro" id="IPR036291">
    <property type="entry name" value="NAD(P)-bd_dom_sf"/>
</dbReference>
<dbReference type="RefSeq" id="WP_161316565.1">
    <property type="nucleotide sequence ID" value="NZ_WTUW01000009.1"/>
</dbReference>
<protein>
    <submittedName>
        <fullName evidence="3">SDR family oxidoreductase</fullName>
    </submittedName>
</protein>
<dbReference type="PANTHER" id="PTHR42760:SF133">
    <property type="entry name" value="3-OXOACYL-[ACYL-CARRIER-PROTEIN] REDUCTASE"/>
    <property type="match status" value="1"/>
</dbReference>
<dbReference type="InterPro" id="IPR002347">
    <property type="entry name" value="SDR_fam"/>
</dbReference>
<gene>
    <name evidence="3" type="ORF">GQE98_15210</name>
</gene>
<dbReference type="SUPFAM" id="SSF51735">
    <property type="entry name" value="NAD(P)-binding Rossmann-fold domains"/>
    <property type="match status" value="1"/>
</dbReference>
<evidence type="ECO:0000256" key="2">
    <source>
        <dbReference type="ARBA" id="ARBA00023002"/>
    </source>
</evidence>
<comment type="similarity">
    <text evidence="1">Belongs to the short-chain dehydrogenases/reductases (SDR) family.</text>
</comment>
<name>A0A6L8WA22_9PROT</name>
<keyword evidence="2" id="KW-0560">Oxidoreductase</keyword>
<dbReference type="Pfam" id="PF13561">
    <property type="entry name" value="adh_short_C2"/>
    <property type="match status" value="1"/>
</dbReference>
<reference evidence="3 4" key="1">
    <citation type="submission" date="2019-12" db="EMBL/GenBank/DDBJ databases">
        <title>Snethiella sp. nov. sp. isolated from sea sand.</title>
        <authorList>
            <person name="Kim J."/>
            <person name="Jeong S.E."/>
            <person name="Jung H.S."/>
            <person name="Jeon C.O."/>
        </authorList>
    </citation>
    <scope>NUCLEOTIDE SEQUENCE [LARGE SCALE GENOMIC DNA]</scope>
    <source>
        <strain evidence="3 4">DP05</strain>
    </source>
</reference>
<dbReference type="EMBL" id="WTUW01000009">
    <property type="protein sequence ID" value="MZR31986.1"/>
    <property type="molecule type" value="Genomic_DNA"/>
</dbReference>
<dbReference type="GO" id="GO:0016616">
    <property type="term" value="F:oxidoreductase activity, acting on the CH-OH group of donors, NAD or NADP as acceptor"/>
    <property type="evidence" value="ECO:0007669"/>
    <property type="project" value="TreeGrafter"/>
</dbReference>
<dbReference type="Gene3D" id="3.40.50.720">
    <property type="entry name" value="NAD(P)-binding Rossmann-like Domain"/>
    <property type="match status" value="1"/>
</dbReference>